<evidence type="ECO:0000313" key="7">
    <source>
        <dbReference type="EMBL" id="TIX51690.1"/>
    </source>
</evidence>
<keyword evidence="2" id="KW-0288">FMN</keyword>
<dbReference type="InterPro" id="IPR001094">
    <property type="entry name" value="Flavdoxin-like"/>
</dbReference>
<dbReference type="InterPro" id="IPR017927">
    <property type="entry name" value="FAD-bd_FR_type"/>
</dbReference>
<protein>
    <recommendedName>
        <fullName evidence="4">NADPH--hemoprotein reductase</fullName>
        <ecNumber evidence="4">1.6.2.4</ecNumber>
    </recommendedName>
</protein>
<dbReference type="Gene3D" id="3.40.50.80">
    <property type="entry name" value="Nucleotide-binding domain of ferredoxin-NADP reductase (FNR) module"/>
    <property type="match status" value="1"/>
</dbReference>
<dbReference type="PROSITE" id="PS50902">
    <property type="entry name" value="FLAVODOXIN_LIKE"/>
    <property type="match status" value="1"/>
</dbReference>
<feature type="domain" description="FAD-binding FR-type" evidence="6">
    <location>
        <begin position="243"/>
        <end position="376"/>
    </location>
</feature>
<dbReference type="PRINTS" id="PR00369">
    <property type="entry name" value="FLAVODOXIN"/>
</dbReference>
<dbReference type="Proteomes" id="UP000309389">
    <property type="component" value="Unassembled WGS sequence"/>
</dbReference>
<evidence type="ECO:0000313" key="8">
    <source>
        <dbReference type="Proteomes" id="UP000309389"/>
    </source>
</evidence>
<dbReference type="PANTHER" id="PTHR19384:SF17">
    <property type="entry name" value="NADPH--CYTOCHROME P450 REDUCTASE"/>
    <property type="match status" value="1"/>
</dbReference>
<dbReference type="SUPFAM" id="SSF52218">
    <property type="entry name" value="Flavoproteins"/>
    <property type="match status" value="1"/>
</dbReference>
<dbReference type="EC" id="1.6.2.4" evidence="4"/>
<name>A0A4T3F9J3_9SPHN</name>
<evidence type="ECO:0000259" key="5">
    <source>
        <dbReference type="PROSITE" id="PS50902"/>
    </source>
</evidence>
<dbReference type="PANTHER" id="PTHR19384">
    <property type="entry name" value="NITRIC OXIDE SYNTHASE-RELATED"/>
    <property type="match status" value="1"/>
</dbReference>
<keyword evidence="1" id="KW-0285">Flavoprotein</keyword>
<gene>
    <name evidence="7" type="ORF">E5222_04365</name>
</gene>
<keyword evidence="3" id="KW-0249">Electron transport</keyword>
<evidence type="ECO:0000256" key="3">
    <source>
        <dbReference type="ARBA" id="ARBA00022982"/>
    </source>
</evidence>
<evidence type="ECO:0000259" key="6">
    <source>
        <dbReference type="PROSITE" id="PS51384"/>
    </source>
</evidence>
<dbReference type="Pfam" id="PF00258">
    <property type="entry name" value="Flavodoxin_1"/>
    <property type="match status" value="1"/>
</dbReference>
<keyword evidence="3" id="KW-0813">Transport</keyword>
<dbReference type="GO" id="GO:0005829">
    <property type="term" value="C:cytosol"/>
    <property type="evidence" value="ECO:0007669"/>
    <property type="project" value="TreeGrafter"/>
</dbReference>
<dbReference type="InterPro" id="IPR029039">
    <property type="entry name" value="Flavoprotein-like_sf"/>
</dbReference>
<feature type="domain" description="Flavodoxin-like" evidence="5">
    <location>
        <begin position="94"/>
        <end position="231"/>
    </location>
</feature>
<dbReference type="EMBL" id="SSHH01000001">
    <property type="protein sequence ID" value="TIX51690.1"/>
    <property type="molecule type" value="Genomic_DNA"/>
</dbReference>
<dbReference type="GO" id="GO:0003958">
    <property type="term" value="F:NADPH-hemoprotein reductase activity"/>
    <property type="evidence" value="ECO:0007669"/>
    <property type="project" value="UniProtKB-EC"/>
</dbReference>
<dbReference type="SUPFAM" id="SSF52343">
    <property type="entry name" value="Ferredoxin reductase-like, C-terminal NADP-linked domain"/>
    <property type="match status" value="1"/>
</dbReference>
<proteinExistence type="predicted"/>
<dbReference type="Gene3D" id="3.40.50.360">
    <property type="match status" value="1"/>
</dbReference>
<evidence type="ECO:0000256" key="4">
    <source>
        <dbReference type="ARBA" id="ARBA00023797"/>
    </source>
</evidence>
<dbReference type="GO" id="GO:0050660">
    <property type="term" value="F:flavin adenine dinucleotide binding"/>
    <property type="evidence" value="ECO:0007669"/>
    <property type="project" value="TreeGrafter"/>
</dbReference>
<dbReference type="AlphaFoldDB" id="A0A4T3F9J3"/>
<evidence type="ECO:0000256" key="2">
    <source>
        <dbReference type="ARBA" id="ARBA00022643"/>
    </source>
</evidence>
<evidence type="ECO:0000256" key="1">
    <source>
        <dbReference type="ARBA" id="ARBA00022630"/>
    </source>
</evidence>
<accession>A0A4T3F9J3</accession>
<sequence>MPWRQRCWSPGRKAPWHWPIVWQFRACSFPARVGSDLFAAPLCRTGWSMIDTLAGVSGDPVHWAISLVLVGIWLLICWLCLRKPAEQSIDKAECLVVFASQTGHAEDIARATHARIAAGGRPVQLLEADCLTPELLDAARKIFFILSTTGDGDAPDNARAFEQRVLSADADLSGKRVLLLGLGDRRYSDFCGFALRVWNWAERCGAQLRVPLVPVDDLAPADLARWDQHLGEEGYPPVPAAEDRGQSWQVIERKQVADAAFGPEGEQTSDGLYRLAIKPEAGGRPEWDIGDLFELETPDGHFRDYSIANLPGADELLLFVRRVVEGGVAGRGSGLLTSIEPAASNQAASNHAGSNFTGRIRQHRSFRPPAGQGSLLAVGAGSGWAGLRPHIAQAIAQGRRCWLVFGEREAGQAEQLFAEMREWHEDGRLQRLDLVLSRGGGPYVQTLLEDKAREVADFLDGEGCVVLCGRLAMGEASLAVLRASLGAEWLEQAQADGRLRHDFY</sequence>
<dbReference type="InterPro" id="IPR039261">
    <property type="entry name" value="FNR_nucleotide-bd"/>
</dbReference>
<dbReference type="SUPFAM" id="SSF63380">
    <property type="entry name" value="Riboflavin synthase domain-like"/>
    <property type="match status" value="1"/>
</dbReference>
<keyword evidence="8" id="KW-1185">Reference proteome</keyword>
<dbReference type="OrthoDB" id="9764248at2"/>
<dbReference type="GO" id="GO:0010181">
    <property type="term" value="F:FMN binding"/>
    <property type="evidence" value="ECO:0007669"/>
    <property type="project" value="InterPro"/>
</dbReference>
<dbReference type="PROSITE" id="PS51384">
    <property type="entry name" value="FAD_FR"/>
    <property type="match status" value="1"/>
</dbReference>
<organism evidence="7 8">
    <name type="scientific">Alteraurantiacibacter aquimixticola</name>
    <dbReference type="NCBI Taxonomy" id="2489173"/>
    <lineage>
        <taxon>Bacteria</taxon>
        <taxon>Pseudomonadati</taxon>
        <taxon>Pseudomonadota</taxon>
        <taxon>Alphaproteobacteria</taxon>
        <taxon>Sphingomonadales</taxon>
        <taxon>Erythrobacteraceae</taxon>
        <taxon>Alteraurantiacibacter</taxon>
    </lineage>
</organism>
<dbReference type="InterPro" id="IPR008254">
    <property type="entry name" value="Flavodoxin/NO_synth"/>
</dbReference>
<dbReference type="InterPro" id="IPR017938">
    <property type="entry name" value="Riboflavin_synthase-like_b-brl"/>
</dbReference>
<reference evidence="7 8" key="1">
    <citation type="submission" date="2019-04" db="EMBL/GenBank/DDBJ databases">
        <title>Altererythrobacter aquimixticola sp. nov., isolated from sediment of junction between the ocean and a freshwater spring.</title>
        <authorList>
            <person name="Yoon J.-H."/>
        </authorList>
    </citation>
    <scope>NUCLEOTIDE SEQUENCE [LARGE SCALE GENOMIC DNA]</scope>
    <source>
        <strain evidence="7 8">SSKS-13</strain>
    </source>
</reference>
<comment type="caution">
    <text evidence="7">The sequence shown here is derived from an EMBL/GenBank/DDBJ whole genome shotgun (WGS) entry which is preliminary data.</text>
</comment>